<sequence>MDGNKPKDVVSRKKHTQEGPEKDKGELRVSPRRKLPPTKPPEELGSTSVAPTEDLIVEELPPRLFALDRYPSKTKMNAYSKPEYISDIAEVLKGKAEMQMLLDSPFGYLFGIPANKCSFSGKLVLGLICRQLVTKKVNEMWMVFGGHPIKFGLREFSIVTGLECGLYPKKKEVEAVLKVKPGCKKVWDALFVDRFGENATPLVHDLVAWLKEDKSMDGWKQLALSLIILVDGVIACGKNPIRPQDTTVEMTKNVKFFLKYPWGRLSFTRTLERIANFQTPSDVKKLIRCVKDGSYALQGFPLALQLFAFETIPSLAKLAPDDEANRTFTQRSIHHLASLRPIRTSSILACEAAEEVEVTYLVKPDDNICPPSLSWDDEVEDPRVAYIERLMLAGHEWQEEEWVGGSAAFPKQERPPQLGEIHAKKRKRNVRGPNAPVLKKQKSVVEDENEETAEDCSEDPQFEKFVVELRRCFRRQEAQNKQMQEDLKNFVRQEIRAARDPKGKKTEPTQTSHASPSPTKSVVKAPITVKKASKRMSTKKVFKSGTRKSSRLNNIMTSAVQITELSDVNSSSEEDDQVEANNEGGFTANAGHDFSNRDEDMVETGVPNISVGGPTPSHQDEGAGDGGESVLVGTQSGTEEKASADTEMEEIPSPVPSTSAQDKGPIDGGEPVVVGTQSGTDGKATADTEMVENPSGLPATSGQSNAMDKYHQRKPSPIFPVGPPTTVIPEILSFDQPKQDVDLDLSDQARLFASVPISTLLRSTAVLHATSIGPMVDLGSWLMSSKLMDTTVTRDLILRVVKGTFYDHFCAGEDAAAAARRVSSVYESTGLKGMLVYGVEHAEDSGACDENIQKFIETVEAAKTLPTSHLSSVVIKITATCPMNLLKRVSDLLRWQYKKPNFKLPWKLNSFPVFSGLSPLYHTTSEPEPLTVEEERELEKAHERLKSVCKRCQESNVPLLIDAEDTILQPAIDYMAYWSAIMFNSDKDRPIVYNTIQAYLKDAGERLHLSLRESEKMNVPIGFKLVRGAYMSSEARLADSLGHKSPVHDTIQDTHDCYNDCMSFLMEKASNGSGIAVILATHNTDSGKLGARKASELGFDKENGKIEFAQLYGMSDALSFGLKRAGFNVSKYMPYGPVDTAVPYLIRRAYENRGMMSTGALDRQLMRKELKRRVMGW</sequence>
<evidence type="ECO:0000259" key="7">
    <source>
        <dbReference type="Pfam" id="PF01619"/>
    </source>
</evidence>
<keyword evidence="4" id="KW-0642">Proline metabolism</keyword>
<dbReference type="GO" id="GO:0005739">
    <property type="term" value="C:mitochondrion"/>
    <property type="evidence" value="ECO:0007669"/>
    <property type="project" value="TreeGrafter"/>
</dbReference>
<keyword evidence="3" id="KW-0560">Oxidoreductase</keyword>
<dbReference type="Proteomes" id="UP000682877">
    <property type="component" value="Chromosome 7"/>
</dbReference>
<feature type="region of interest" description="Disordered" evidence="6">
    <location>
        <begin position="497"/>
        <end position="524"/>
    </location>
</feature>
<dbReference type="GO" id="GO:0004657">
    <property type="term" value="F:proline dehydrogenase activity"/>
    <property type="evidence" value="ECO:0007669"/>
    <property type="project" value="UniProtKB-EC"/>
</dbReference>
<evidence type="ECO:0000256" key="4">
    <source>
        <dbReference type="ARBA" id="ARBA00023062"/>
    </source>
</evidence>
<dbReference type="InterPro" id="IPR002872">
    <property type="entry name" value="Proline_DH_dom"/>
</dbReference>
<dbReference type="GO" id="GO:0071949">
    <property type="term" value="F:FAD binding"/>
    <property type="evidence" value="ECO:0007669"/>
    <property type="project" value="TreeGrafter"/>
</dbReference>
<organism evidence="9 10">
    <name type="scientific">Arabidopsis arenosa</name>
    <name type="common">Sand rock-cress</name>
    <name type="synonym">Cardaminopsis arenosa</name>
    <dbReference type="NCBI Taxonomy" id="38785"/>
    <lineage>
        <taxon>Eukaryota</taxon>
        <taxon>Viridiplantae</taxon>
        <taxon>Streptophyta</taxon>
        <taxon>Embryophyta</taxon>
        <taxon>Tracheophyta</taxon>
        <taxon>Spermatophyta</taxon>
        <taxon>Magnoliopsida</taxon>
        <taxon>eudicotyledons</taxon>
        <taxon>Gunneridae</taxon>
        <taxon>Pentapetalae</taxon>
        <taxon>rosids</taxon>
        <taxon>malvids</taxon>
        <taxon>Brassicales</taxon>
        <taxon>Brassicaceae</taxon>
        <taxon>Camelineae</taxon>
        <taxon>Arabidopsis</taxon>
    </lineage>
</organism>
<evidence type="ECO:0000256" key="6">
    <source>
        <dbReference type="SAM" id="MobiDB-lite"/>
    </source>
</evidence>
<dbReference type="PANTHER" id="PTHR13914:SF31">
    <property type="entry name" value="PROLINE DEHYDROGENASE 2, MITOCHONDRIAL"/>
    <property type="match status" value="1"/>
</dbReference>
<dbReference type="EC" id="1.5.5.2" evidence="2"/>
<accession>A0A8S2B6I8</accession>
<dbReference type="InterPro" id="IPR015659">
    <property type="entry name" value="Proline_oxidase"/>
</dbReference>
<evidence type="ECO:0000256" key="3">
    <source>
        <dbReference type="ARBA" id="ARBA00023002"/>
    </source>
</evidence>
<dbReference type="Gene3D" id="3.20.20.220">
    <property type="match status" value="1"/>
</dbReference>
<keyword evidence="10" id="KW-1185">Reference proteome</keyword>
<feature type="region of interest" description="Disordered" evidence="6">
    <location>
        <begin position="687"/>
        <end position="711"/>
    </location>
</feature>
<dbReference type="SUPFAM" id="SSF51730">
    <property type="entry name" value="FAD-linked oxidoreductase"/>
    <property type="match status" value="1"/>
</dbReference>
<feature type="region of interest" description="Disordered" evidence="6">
    <location>
        <begin position="1"/>
        <end position="51"/>
    </location>
</feature>
<feature type="region of interest" description="Disordered" evidence="6">
    <location>
        <begin position="409"/>
        <end position="456"/>
    </location>
</feature>
<gene>
    <name evidence="9" type="ORF">AARE701A_LOCUS20153</name>
</gene>
<keyword evidence="5" id="KW-0175">Coiled coil</keyword>
<evidence type="ECO:0000313" key="10">
    <source>
        <dbReference type="Proteomes" id="UP000682877"/>
    </source>
</evidence>
<evidence type="ECO:0000256" key="5">
    <source>
        <dbReference type="SAM" id="Coils"/>
    </source>
</evidence>
<feature type="domain" description="DUF1985" evidence="8">
    <location>
        <begin position="128"/>
        <end position="272"/>
    </location>
</feature>
<dbReference type="GO" id="GO:0010133">
    <property type="term" value="P:L-proline catabolic process to L-glutamate"/>
    <property type="evidence" value="ECO:0007669"/>
    <property type="project" value="TreeGrafter"/>
</dbReference>
<feature type="compositionally biased region" description="Basic and acidic residues" evidence="6">
    <location>
        <begin position="497"/>
        <end position="507"/>
    </location>
</feature>
<evidence type="ECO:0000313" key="9">
    <source>
        <dbReference type="EMBL" id="CAE6206098.1"/>
    </source>
</evidence>
<evidence type="ECO:0000256" key="1">
    <source>
        <dbReference type="ARBA" id="ARBA00005869"/>
    </source>
</evidence>
<feature type="compositionally biased region" description="Acidic residues" evidence="6">
    <location>
        <begin position="446"/>
        <end position="456"/>
    </location>
</feature>
<feature type="domain" description="Proline dehydrogenase" evidence="7">
    <location>
        <begin position="834"/>
        <end position="1157"/>
    </location>
</feature>
<protein>
    <recommendedName>
        <fullName evidence="2">proline dehydrogenase</fullName>
        <ecNumber evidence="2">1.5.5.2</ecNumber>
    </recommendedName>
</protein>
<feature type="coiled-coil region" evidence="5">
    <location>
        <begin position="466"/>
        <end position="493"/>
    </location>
</feature>
<dbReference type="InterPro" id="IPR015410">
    <property type="entry name" value="DUF1985"/>
</dbReference>
<proteinExistence type="inferred from homology"/>
<feature type="compositionally biased region" description="Polar residues" evidence="6">
    <location>
        <begin position="508"/>
        <end position="520"/>
    </location>
</feature>
<evidence type="ECO:0000256" key="2">
    <source>
        <dbReference type="ARBA" id="ARBA00012695"/>
    </source>
</evidence>
<dbReference type="EMBL" id="LR999457">
    <property type="protein sequence ID" value="CAE6206098.1"/>
    <property type="molecule type" value="Genomic_DNA"/>
</dbReference>
<dbReference type="InterPro" id="IPR029041">
    <property type="entry name" value="FAD-linked_oxidoreductase-like"/>
</dbReference>
<dbReference type="Pfam" id="PF09331">
    <property type="entry name" value="DUF1985"/>
    <property type="match status" value="1"/>
</dbReference>
<comment type="similarity">
    <text evidence="1">Belongs to the proline oxidase family.</text>
</comment>
<evidence type="ECO:0000259" key="8">
    <source>
        <dbReference type="Pfam" id="PF09331"/>
    </source>
</evidence>
<name>A0A8S2B6I8_ARAAE</name>
<dbReference type="Pfam" id="PF01619">
    <property type="entry name" value="Pro_dh"/>
    <property type="match status" value="1"/>
</dbReference>
<feature type="region of interest" description="Disordered" evidence="6">
    <location>
        <begin position="608"/>
        <end position="666"/>
    </location>
</feature>
<reference evidence="9" key="1">
    <citation type="submission" date="2021-01" db="EMBL/GenBank/DDBJ databases">
        <authorList>
            <person name="Bezrukov I."/>
        </authorList>
    </citation>
    <scope>NUCLEOTIDE SEQUENCE</scope>
</reference>
<feature type="region of interest" description="Disordered" evidence="6">
    <location>
        <begin position="565"/>
        <end position="590"/>
    </location>
</feature>
<dbReference type="AlphaFoldDB" id="A0A8S2B6I8"/>
<feature type="compositionally biased region" description="Basic and acidic residues" evidence="6">
    <location>
        <begin position="1"/>
        <end position="29"/>
    </location>
</feature>
<dbReference type="PANTHER" id="PTHR13914">
    <property type="entry name" value="PROLINE OXIDASE"/>
    <property type="match status" value="1"/>
</dbReference>